<name>A0A3M0FZ91_9FLAO</name>
<evidence type="ECO:0000313" key="1">
    <source>
        <dbReference type="EMBL" id="RMB58051.1"/>
    </source>
</evidence>
<dbReference type="EMBL" id="REFV01000009">
    <property type="protein sequence ID" value="RMB58051.1"/>
    <property type="molecule type" value="Genomic_DNA"/>
</dbReference>
<protein>
    <submittedName>
        <fullName evidence="1">Uncharacterized protein</fullName>
    </submittedName>
</protein>
<dbReference type="OrthoDB" id="1442428at2"/>
<proteinExistence type="predicted"/>
<gene>
    <name evidence="1" type="ORF">EAX61_10560</name>
</gene>
<accession>A0A3M0FZ91</accession>
<dbReference type="Proteomes" id="UP000281985">
    <property type="component" value="Unassembled WGS sequence"/>
</dbReference>
<comment type="caution">
    <text evidence="1">The sequence shown here is derived from an EMBL/GenBank/DDBJ whole genome shotgun (WGS) entry which is preliminary data.</text>
</comment>
<dbReference type="RefSeq" id="WP_121917654.1">
    <property type="nucleotide sequence ID" value="NZ_REFV01000009.1"/>
</dbReference>
<sequence>MKKYITYISIVIAFTTSRITLGQEDALANITEQDLEYLASKEDEAVAYMEYLKTPGVKIEGQEMIFNKEAQRLLSNESYRTQVYPATYSFAHVKASLSVNDFHKAFWQMINLYPDHKEDVVRFIYAYDSVFPTDEVLIASFYTYGFFDPKITKLDGGKPNVYRPDIFEEYLRRTREIITYIEYFRKEAKEG</sequence>
<evidence type="ECO:0000313" key="2">
    <source>
        <dbReference type="Proteomes" id="UP000281985"/>
    </source>
</evidence>
<dbReference type="AlphaFoldDB" id="A0A3M0FZ91"/>
<keyword evidence="2" id="KW-1185">Reference proteome</keyword>
<reference evidence="1 2" key="1">
    <citation type="submission" date="2018-10" db="EMBL/GenBank/DDBJ databases">
        <title>Dokdonia luteus sp. nov., isolated from sea water.</title>
        <authorList>
            <person name="Zhou L.Y."/>
            <person name="Du Z.J."/>
        </authorList>
    </citation>
    <scope>NUCLEOTIDE SEQUENCE [LARGE SCALE GENOMIC DNA]</scope>
    <source>
        <strain evidence="1 2">SH27</strain>
    </source>
</reference>
<organism evidence="1 2">
    <name type="scientific">Dokdonia sinensis</name>
    <dbReference type="NCBI Taxonomy" id="2479847"/>
    <lineage>
        <taxon>Bacteria</taxon>
        <taxon>Pseudomonadati</taxon>
        <taxon>Bacteroidota</taxon>
        <taxon>Flavobacteriia</taxon>
        <taxon>Flavobacteriales</taxon>
        <taxon>Flavobacteriaceae</taxon>
        <taxon>Dokdonia</taxon>
    </lineage>
</organism>